<comment type="similarity">
    <text evidence="1">Belongs to the SMP-30/CGR1 family.</text>
</comment>
<evidence type="ECO:0000313" key="6">
    <source>
        <dbReference type="Proteomes" id="UP001360560"/>
    </source>
</evidence>
<evidence type="ECO:0000313" key="5">
    <source>
        <dbReference type="EMBL" id="GMM36360.1"/>
    </source>
</evidence>
<dbReference type="PANTHER" id="PTHR10907">
    <property type="entry name" value="REGUCALCIN"/>
    <property type="match status" value="1"/>
</dbReference>
<dbReference type="InterPro" id="IPR005511">
    <property type="entry name" value="SMP-30"/>
</dbReference>
<accession>A0AAV5QP74</accession>
<dbReference type="PRINTS" id="PR01790">
    <property type="entry name" value="SMP30FAMILY"/>
</dbReference>
<evidence type="ECO:0000259" key="4">
    <source>
        <dbReference type="Pfam" id="PF08450"/>
    </source>
</evidence>
<protein>
    <recommendedName>
        <fullName evidence="4">SMP-30/Gluconolactonase/LRE-like region domain-containing protein</fullName>
    </recommendedName>
</protein>
<reference evidence="5 6" key="1">
    <citation type="journal article" date="2023" name="Elife">
        <title>Identification of key yeast species and microbe-microbe interactions impacting larval growth of Drosophila in the wild.</title>
        <authorList>
            <person name="Mure A."/>
            <person name="Sugiura Y."/>
            <person name="Maeda R."/>
            <person name="Honda K."/>
            <person name="Sakurai N."/>
            <person name="Takahashi Y."/>
            <person name="Watada M."/>
            <person name="Katoh T."/>
            <person name="Gotoh A."/>
            <person name="Gotoh Y."/>
            <person name="Taniguchi I."/>
            <person name="Nakamura K."/>
            <person name="Hayashi T."/>
            <person name="Katayama T."/>
            <person name="Uemura T."/>
            <person name="Hattori Y."/>
        </authorList>
    </citation>
    <scope>NUCLEOTIDE SEQUENCE [LARGE SCALE GENOMIC DNA]</scope>
    <source>
        <strain evidence="5 6">SC-9</strain>
    </source>
</reference>
<evidence type="ECO:0000256" key="1">
    <source>
        <dbReference type="ARBA" id="ARBA00008853"/>
    </source>
</evidence>
<dbReference type="PANTHER" id="PTHR10907:SF47">
    <property type="entry name" value="REGUCALCIN"/>
    <property type="match status" value="1"/>
</dbReference>
<proteinExistence type="inferred from homology"/>
<gene>
    <name evidence="5" type="ORF">DASC09_036850</name>
</gene>
<feature type="binding site" evidence="3">
    <location>
        <position position="135"/>
    </location>
    <ligand>
        <name>substrate</name>
    </ligand>
</feature>
<dbReference type="InterPro" id="IPR011042">
    <property type="entry name" value="6-blade_b-propeller_TolB-like"/>
</dbReference>
<dbReference type="GO" id="GO:0005509">
    <property type="term" value="F:calcium ion binding"/>
    <property type="evidence" value="ECO:0007669"/>
    <property type="project" value="TreeGrafter"/>
</dbReference>
<feature type="binding site" evidence="3">
    <location>
        <position position="185"/>
    </location>
    <ligand>
        <name>a divalent metal cation</name>
        <dbReference type="ChEBI" id="CHEBI:60240"/>
    </ligand>
</feature>
<feature type="binding site" evidence="3">
    <location>
        <position position="133"/>
    </location>
    <ligand>
        <name>substrate</name>
    </ligand>
</feature>
<comment type="caution">
    <text evidence="5">The sequence shown here is derived from an EMBL/GenBank/DDBJ whole genome shotgun (WGS) entry which is preliminary data.</text>
</comment>
<feature type="active site" description="Proton donor/acceptor" evidence="2">
    <location>
        <position position="235"/>
    </location>
</feature>
<dbReference type="AlphaFoldDB" id="A0AAV5QP74"/>
<dbReference type="RefSeq" id="XP_064853356.1">
    <property type="nucleotide sequence ID" value="XM_064997284.1"/>
</dbReference>
<feature type="binding site" evidence="3">
    <location>
        <position position="23"/>
    </location>
    <ligand>
        <name>a divalent metal cation</name>
        <dbReference type="ChEBI" id="CHEBI:60240"/>
    </ligand>
</feature>
<keyword evidence="3" id="KW-0479">Metal-binding</keyword>
<keyword evidence="3" id="KW-0862">Zinc</keyword>
<dbReference type="Pfam" id="PF08450">
    <property type="entry name" value="SGL"/>
    <property type="match status" value="1"/>
</dbReference>
<keyword evidence="6" id="KW-1185">Reference proteome</keyword>
<feature type="domain" description="SMP-30/Gluconolactonase/LRE-like region" evidence="4">
    <location>
        <begin position="21"/>
        <end position="293"/>
    </location>
</feature>
<dbReference type="GeneID" id="90074335"/>
<dbReference type="EMBL" id="BTFZ01000011">
    <property type="protein sequence ID" value="GMM36360.1"/>
    <property type="molecule type" value="Genomic_DNA"/>
</dbReference>
<sequence>MDKIDNTETEVPLFTSPGARLSEGTTYNPQNNSLLWIDIAKGELHRVELPKGKKQQYSESDLNTIANSHEVVKYKEDDKEFIATIGGIALTSDIDIIVAAATQGIAKIDFKTLTFEYKYKFDFIPEDKREFYRSNDSKMSPCGNFWIGIMSNTFKHELKPEGYLAKFDVQTKKFTVLLDNLNISNGMAWSKDLTKFYHVDMTKVTMYKYNKATDSISDPEIFLESKKLGLNIEFDGMTIDDSDNLYIALWDGSGILKVSPEGHFLHKYSYPARRTTCPTIGGAHMDELFVSTADLNLDDTSKLGSVADDLGGSIFRTKIEGVKGRAKYIWEGEV</sequence>
<dbReference type="InterPro" id="IPR013658">
    <property type="entry name" value="SGL"/>
</dbReference>
<comment type="cofactor">
    <cofactor evidence="3">
        <name>Zn(2+)</name>
        <dbReference type="ChEBI" id="CHEBI:29105"/>
    </cofactor>
    <text evidence="3">Binds 1 divalent metal cation per subunit.</text>
</comment>
<evidence type="ECO:0000256" key="2">
    <source>
        <dbReference type="PIRSR" id="PIRSR605511-1"/>
    </source>
</evidence>
<name>A0AAV5QP74_9ASCO</name>
<feature type="binding site" evidence="3">
    <location>
        <position position="235"/>
    </location>
    <ligand>
        <name>a divalent metal cation</name>
        <dbReference type="ChEBI" id="CHEBI:60240"/>
    </ligand>
</feature>
<evidence type="ECO:0000256" key="3">
    <source>
        <dbReference type="PIRSR" id="PIRSR605511-2"/>
    </source>
</evidence>
<dbReference type="GO" id="GO:0004341">
    <property type="term" value="F:gluconolactonase activity"/>
    <property type="evidence" value="ECO:0007669"/>
    <property type="project" value="TreeGrafter"/>
</dbReference>
<dbReference type="Gene3D" id="2.120.10.30">
    <property type="entry name" value="TolB, C-terminal domain"/>
    <property type="match status" value="1"/>
</dbReference>
<organism evidence="5 6">
    <name type="scientific">Saccharomycopsis crataegensis</name>
    <dbReference type="NCBI Taxonomy" id="43959"/>
    <lineage>
        <taxon>Eukaryota</taxon>
        <taxon>Fungi</taxon>
        <taxon>Dikarya</taxon>
        <taxon>Ascomycota</taxon>
        <taxon>Saccharomycotina</taxon>
        <taxon>Saccharomycetes</taxon>
        <taxon>Saccharomycopsidaceae</taxon>
        <taxon>Saccharomycopsis</taxon>
    </lineage>
</organism>
<dbReference type="Proteomes" id="UP001360560">
    <property type="component" value="Unassembled WGS sequence"/>
</dbReference>
<dbReference type="SUPFAM" id="SSF63829">
    <property type="entry name" value="Calcium-dependent phosphotriesterase"/>
    <property type="match status" value="1"/>
</dbReference>